<dbReference type="OrthoDB" id="10255158at2759"/>
<feature type="region of interest" description="Disordered" evidence="1">
    <location>
        <begin position="6149"/>
        <end position="6170"/>
    </location>
</feature>
<organism evidence="2 3">
    <name type="scientific">Giardia muris</name>
    <dbReference type="NCBI Taxonomy" id="5742"/>
    <lineage>
        <taxon>Eukaryota</taxon>
        <taxon>Metamonada</taxon>
        <taxon>Diplomonadida</taxon>
        <taxon>Hexamitidae</taxon>
        <taxon>Giardiinae</taxon>
        <taxon>Giardia</taxon>
    </lineage>
</organism>
<proteinExistence type="predicted"/>
<keyword evidence="3" id="KW-1185">Reference proteome</keyword>
<protein>
    <submittedName>
        <fullName evidence="2">Uncharacterized protein</fullName>
    </submittedName>
</protein>
<feature type="region of interest" description="Disordered" evidence="1">
    <location>
        <begin position="6198"/>
        <end position="6223"/>
    </location>
</feature>
<evidence type="ECO:0000313" key="2">
    <source>
        <dbReference type="EMBL" id="TNJ26205.1"/>
    </source>
</evidence>
<sequence>MNCPIFRIRIPRALLSLPSLSSYTEETSDAVDVSLTLAPIAPFTTRRPKPLLSRVSSQLLSTSEPSLPSDPPSVQAQPVCCTAYYWFSPFVIVPVSIRSLCLTTNLADCLVRETLSLEDLELQRLVDVHIPTTALLLDPWDLTDQRVFPPTSHMLPEYVNLQEEPCVPEVRTLRVQEFTSECFADNSFLANRVYSHLLDAYREAVQHLINTNSLMPEFVKQVLIPDEAYRDAKRTIHQFTSSLAQEYVIETPPEPDSLPTGPCLFTTTRIERLRPEQIIPLALPYEYPTLTHFSFSLNVPSLAREIYTDLQNSYKHALLTVLHRFCAWRIGTTGLPELAWKTVETTPTPLGLRKASPKTLFSNFDRGIYPYFLRRGLALSHTFINFFRGTLAESHMVQTYCTRFPEKYLGVYARRVSNAHSEKLGFPIMSVDDVYNALFSPEAKQQIRSNYSRLGDACPEPIYADGPSMTERSSPFKGVALLRSPRFHLPYVRLQQEFLRIIALFTEKVSVSVASIQNGQIQVGYLLNAYNSVFSALHARYLTVGYSFITVKKRIFYLLRAYSTELLSLIRYYNNDFHKEVGLPESVIGFLTSRDTQRALQRPTLPNVRAYIDLYVKREIYSESLMKYHQLDKISDDEDEHPESNINWEVNQIADRRGLMHCYLGHPYDAELGDTTETRDERDDSQNEQRPDYIFSGKIDPLSRVETEEVSPMLRFATLYIQLFGVFMRELLPIICTLFIRDCILDEDIWKTNGSLARDPLLCYKIFCQVVIARVEETYRDDLQEWAQYLSVEFSRQEGARRAEEVALCAMDVKDSSTLGSAWPSMDFPDRPMALPMENSIIKRFLSQGFSTIKMHQDIGFLKLEYTCQRINKGPLHYVEREDTEGLSNLKVVYSTSVEFELAEFRRFIAALFTSLSQLKCNVEQHLDFDLTFLSRDVVDGFSEMLSLSGYIQDSVFQELCLIQDSITKYNILQPKTFQEEVKRAEYLKEIQCMRVPDFIIKYFSIRKGYRIKYSHALVDNITVLQHVKKVLGLSTETLNPRLHDSLHFSRVIHPISSHLFASTEEMLTSINSTAQLSLAFLEQEFVGNGLHSKAASQVFDLSFDLDGENNVMDPTTSVYLEYPPRFIIDLTGRRISQVEEDAKAYDVDHRAFLDGLDNISRHTPGVLRDSGLSTSVVAHEELVDVERNFEHFITAQPTTLKGISPLLTLVTNAITVTRDIVEYIKGTLLDLPDNLYTRFATYDLRCVKNQAINKLISLISEIRWHVRQTVSRVVASAIELVNQFESRLVISVDTPEAVENILRSQRATRQFLYLWRPAINIILLVIPKLAQLESLRELIDIQTIHVENGQMGKQTRRRLRSEYSKPIAPHVLELSISEDSSSESEEETGIPCTYGASAIDIYYLLEAEVPFDQRMDHSFDAQFWERCRQDEIEAAGGEENDEEARERKKRARLHRTAKRQIMQHILTRQKVDDKDYELLKATYVTTDRQRNHRPLVVTRRRVSALVAHKKDLLRLDLRNYQYDVIQLVGRLLQLKRLIAQARTSLEVKLRPFSRYIYLSVEYIMYLRGICANYAIEVSQMSVADLVMSIRAPKEFVTKFPCITSNLDIEKIDKYFTAENVDTSYIFLKFLQRSTKLPITRFASSMQLYHNFYTRPRVEDVQEDKGITGLDELVVFLVRNVTLHENNESSGTLSPLESDDESGQLESASPDEMTRSVVPPANGHRNTHYNLYWIFADVRHVVVEAEKIYSSLRRWAGLLDIRLNIVDPSFKELIQAIKYPTTFFLSLIDFYLVYSKSLSESILSFNSAIFSKCNLEFFDAIRSMNMVNRRRRRVALDQSKARSKKPNLIFERALRGEQKPTGLKLSEKDPLLLGNDSLEMVIQGNEELDTSLPVMDRILNNSSKIMLDMIHNSQLVLSLCTSQSNLHTPKIGTQLARVFVASNTDGGEGESSSSSRLERGGNQDDDDQSNSDDDASATRPLTLSMLYLTRKRDRKPIPKEEGKKPPAQSKLAIYGGTNSKTGTEMGTDVESIPKPDTAESHTSSPGKEQGRPRTSSMKHPGTARFTRALDLKISTSCDNFCTASSARTKSVQELIDECCRMHENPPLDINYSVWLAIADQVIETHMLSLTQHILFLHSVSTILSSRNLSRTFLTSVDDVADDLLNLEVVASTQTRRIVDLISPFNFRLSLQLLERYQANVILEQTLAGLFTWLMTVRIWQSTCTVDIPTHSELVRLRERANRHRAERKQHQKHGHTDKASKTAEITKEHHNIEEEEAPTTTITAVLGAFQNTEMFGPSYRYMTMADLEACLFCPLTLDYPTRFAHIYVNNHRPTMRVSVDRLEPLGLLLTQHEIAYDIVYQGTVYTDFDCINSGADWYDPEQPVSSSMQVRRQVGESPYEKEQFTIQFPIIQTHILTSLHEAIFTTASIMVEKEAVYDVQLMARKLHTRLLLVKRFVTAIAKLRLLLPEAIAFSYLIFGEAPELRYCDVSSKKFINTLQTIIHGLDLFGVIFDSYHGTAKDIDLDIFTAPTEEQLSALSCIKNRRLTVPHLDFSTFVNNSSRREQTFLQQLRRAQLASFIDSDKLSIPMSILFEHKFFHLVSLLVENIFVCEDMLLTAQRIFMTKNLVRVTERFVNTSYMLLPTTFFIMSGNFTGEFGAQEVGDMYFNLFSHTRDDVELMSQYNERPQPRTRFIYSRAGMQVNFFGIQSGHEAIFYNSIINFSSQVSNISILLHPYLLEPALQYEYRKAIILLLNEQYLQFLCYCPYQAICYALSAILLLYCDGRYESYVYCFNHVLLALKLVIERSHDEIMTAMGSTSAKLFQTDSDTTTPYFQELTLRSIYCRILEGLQILTLLGVSVLSFTVRRSQSVAHSGSRLAIEYPFQPDHYEDIFRRFATSTPLIEAGLKKGVSLSILHSRLTAHHWYCLPATHLLHRNDYSFKDLKEQEAEYANALISKARRQAHRTVAMARVFRTDISTLERSAAQSYITQDSDAGSNVNLLEDEYDEQLDQSIDEINDLGKAYDGGLSTLQDNHRVVTIDTAPRLVPTETINLTPSTNKPVSIPVEPPADETYALEAGAKLHRIRLRYTICCTERDTHFLDYYLTEQMMFILSALRGGSVVFLFTDRHLGYQSLEIYTILNSLERLFGIRYRFINALSDRIEGICTQTQAVILAGFYPVFVGLEYLGIEAYSKLVPVILQLIHAKGPFVYPMMNLTTGLDAVHTEVLDQRSPSHISGAIFWLADACLCDTETPDAFTKSANSYMPSYRVSEVSQALMTDVYRRSQVYIPATALTARRWQKSPLAFTDFVKRKTKMALESDRAMVHSSGIDVFGTRAPLPYYARNLVHDLLPDMTEEALSLLILFAQQEPEFPTLSDLQLQLLNSNLAKPVTAYTLAIGMIAYLMVGLDLLPEQNMTREIKVIRERHERHRKYLVFIIHNTALHLRLTEAQTEELLALVENPLERFDELVQKAFSGAFLGHLQGICAKVPIVSPLGAFCFSTVSQASSYGPMMCILQDLKSNNVDAISEIIKGVTKTNLVIANTTSEIYDNRHRLERTDSILVPVYNEENDPYFLANIYAMTMRTQTIRLTNRALYTFRRPIRVIIIARTNQVMMRSFCCPRVYMNRELHLSASSYVQTNFSSYTLMSLSYIARLSGTEVYHVKEQGDVVRYIATNYDIDYYLYTHSDMARLRTNVYISYLNFFVCHLILISYRSVFNRYIFRPANWYILRALVSLLLRYMGIIEIRHYTNASPDDCVTFLPYTAVGNQVNVEQISTQAVKRYKAISYLGRYKDDQEISLNEEKILIRHLHEPIHISTQDVVASSYATFTPEFERPMGHRDRRAQFSNVLTFEFTRMIFLATKPELVIRHIHSTAIAAVFSAFILIMRLHFNEAIANESLYFYAYVDLLPEVLHFIRHSFFMQHPRISVEGDPMRDWLIHLYEAVAETLRELYCSLSEFPFQADPGHHYHLALVANLSDRKLAELIKGQNSIPSQDAIEQRRSTFATLYSDVAGDDPNDVFHSLFPDEGPSKEPTLVIQSARRRHRGNSLLRRLSVKTAEEDNRLALAYELDTKTFNQDLFEISDGKLPSLPEDISDATHKSNDDTLDALPDKGYDHPGGELKSLVDIDEISSTETDLEDFVIRYETSDQGDEETPRVSEISLIQQARKLCPIIPVPYHLGGEIITSLDIHSALETATDSDSKPSFVLTEELSAHAFFYAALILCCESFAICGRPHSGKTMLLKLASAVVGYDNAMVVSWCVPKHSLDSGKIIESLVRRTLLLRPAVTQKGDGYELVSPTCSLPIVHLYNVTPQNLPSLQRLHASDEVVWFRERTASNLDLRLTAIGVVTLASIVLVYEFENSTPHEVQRQFSNEIFIAPTPNLDEPRFLEELLYQSLVLRTLRGIDPPLATTFVPNFNQSPYCETTTTSMVADPHIQYGESNVIAMRTDLHIEHLRELVEGFVEGLIIVKDVLPITLLDVVCNMIALSVVDDKTDYSRNAKWESQSHLANLHLLLPTPHLFFAALTQHPTLRRDVICDVYAALQSALDRRLLSEKSVFGLLSQQRLRATSLLYPFLTPYSQQKIAILSDWEFSTIQLHDELSPSSPYIFLQDCYLEANREKLNFVEDQRPMCRMKSIRTLAPSFKRGGALYFRWDLRGDCLNTGSSPQESEMQTSEVPVVQAPIATESDDPSSRTATETMVNDDTETTETTEKSTNKMFQAKLLVFRAVHRLKLQTNDDDGSDDEVEKEVVKEVEKHKTTLDSLQLLLSRAKRIQKLHAYAINNIVRLYLLLNEQMHKNAIKVQEYLLFLRCGPAGTSQALTCFDRQMNPPCIPILNLTYDAQGFEKKLAIQFTQALVELGQFMTFNTIAFFEFVNGNYYSPDDGMLRVTLQQERCIEGDSCYTLRGYNKVHDSVSPMKESESTASQKQKTTFETKVSLQNVAQGNVHGVPVTAVVARNHRFLINVEQVIHFVKSSITYVKFRTGDSGADGHMANLQELSDEDRFLARADYRTLKKAALKPVLTPDGLPLRINNEFIRTYSGKLSKRNPLYWIFYEYNVGKPPPTEFPAHYDYQASRHTFFKALCKNYMRTQDLSVLAYYLLRALLLLALGLAPQLAMVDISFFKNADIFMKQTTAVHELWPYLDLANLQKTIKFHSLNEAFLQEPCDVIVMVPNSLLYQPCCGGLSLADLINDLPNRCGFFSPEELLFVSFLVTIKYGTKFLFSEQDLLWLVSRNFAIVIEETEAAKFDVGTLNYTAKVPHMRRIFMEWCAFRNMPFMIRSSLAKTIVSLIPMKIEIVTLLAEEQMLNQRKATDLTRFAEYLYAGYNTFIKSVHPQYLFIAPCFGLITSLCWEAINLRRKDFYQIATLAAAALEHITNSPDSSSTGNEEEDNDAGDDSNDVGFESGMKAQDIKEGQRKLSQRILNQICTQAKILHPRTILDLIIATCHLLFMGICSRSERQNRELVSRILSTESYHALNQVSLDPEVHITLVPPQATQQSWAADVCLGFYNVYYSDILRYAEMLLDFQLGFHPSSYASENAIWHTKYMLISDYVRDIFATVFLLMRDGRMLPIIPASVFSTVVVLYEICYHMYESKLLVRKGSTANWPELFAIEYIDCMQEPTEFLATLTKSLQSEENATRPLVFYNCFLESNSTVTVWMVALIRLLYVKDLDNGDTINLSATAKIRLKYALKSRRIYISQTERINLEAMRHLESTVHVISHTADPLIRYINGISADDLDQNVALETEASGYVSELLQTVMHYDTFFKTHPKTYITRYVKRMGQLLTTLETVRTLPPTLAAESLIRFNSVLRKDIGRQQDTVNHEVDVVIKMLGSSVVALLSHCYSLTAVYPQIGVCFSQTFITQWVSRLHTHLSRITYQTVKDELGNASSSVILSEVKRRRMKELFSVAGNFAFQTIVQYIPTHALMPVLVSATIIYHTFLGFGTAKELAYLRILFNLSSTQMGIAERYILNPPKESERTFRRLFSLSSDAQKAAMEWDMNMPDVLKGDAALAWHKLCCFASSIPQVGFKWLEHFRTHPNTLDQLLRARSPFRTILGYYIRQERQQPENFLYTPQELALQELTSQDASLDVSRASFNQHSFTSINDSDVSMQSSITPHKSVKKRPAMPFHQFRQSAVMRFARQTLPPIAKERKSPDNSDSDALKNDSDTSDDIFDVVFHKSGSQKARMHTQRYQAKLEQHKSTKAERLDKGSEYEAGRSRNYSPRGITSLVAGVIDPYTEPLSLPSDLDSVSFRSIWKSFLLSCIISPKTLVHTCELFLRMSPFCNVMSYIHKQQRMELSEANALASFMQLPEGSLTSSAVRLIRSYLCSYTGLPLETPIDTLLKTDLTSKQYTAMSKTVICWHDESVDIASLLASVDMLVYQPLLDVGGLQFIQHPMPEDLTRYFVVVPCGEQAVQTIGHLNRIYLATQQYPRYGLIVTISTRFHSSLHQVLAPFIAMYKPVVKYIGMPETALRRYKEYYSLVLLHLEARHKGQDFSEECHNLIYTAIWTFSLLNRSVLYTTALNNAIPATTNVLFSQNLVCGEIFQLDLLVTKITLAQRGRGLLEELRSYLRSFVFAEEVAEMQGYHDLHRKEHELSSLTLKLYRHAPSREKQASTKGTDCAVVFTSLPARIRLARNFPQESILSPFSLNVTGVFQFAHPIITTLISRLIWKEQDGARPIYFSPIGIEEEENTRVSDSEPTTKPPPGPTQLPSKPKPRAEVVPEPPVNKRKRPSLEDKPLYPEGYVELYRGNNPVNDLLNTLLSPLGDIHDSFERITQAFERVIHIEHDYQTNVQTQILFSLPIDLTEQTRVELYCLLVQVSLNDMALLLCHVSPEYLSYRLSTSVTHLPEPLRTALSIHGHGPIPSTAHRYLAADKRGIGKAIWFDEQGLGVLAGVYKPMLNYILSIKRLSFSRDHTIPVRQLLSVAVAIKPDFKNYTYVVSDGALTIYPREEDDPEYGLDGYLIQLLNLKLVGLRYDRLLNSVCNYYSSCRVTHSILDLYVFPVPLTGLSSSSKQRTPSATSFLSLPCTFSSSCLCFLWVDPACQVDDLQARCPFVTV</sequence>
<evidence type="ECO:0000256" key="1">
    <source>
        <dbReference type="SAM" id="MobiDB-lite"/>
    </source>
</evidence>
<reference evidence="2 3" key="1">
    <citation type="submission" date="2019-05" db="EMBL/GenBank/DDBJ databases">
        <title>The compact genome of Giardia muris reveals important steps in the evolution of intestinal protozoan parasites.</title>
        <authorList>
            <person name="Xu F."/>
            <person name="Jimenez-Gonzalez A."/>
            <person name="Einarsson E."/>
            <person name="Astvaldsson A."/>
            <person name="Peirasmaki D."/>
            <person name="Eckmann L."/>
            <person name="Andersson J.O."/>
            <person name="Svard S.G."/>
            <person name="Jerlstrom-Hultqvist J."/>
        </authorList>
    </citation>
    <scope>NUCLEOTIDE SEQUENCE [LARGE SCALE GENOMIC DNA]</scope>
    <source>
        <strain evidence="2 3">Roberts-Thomson</strain>
    </source>
</reference>
<feature type="compositionally biased region" description="Basic and acidic residues" evidence="1">
    <location>
        <begin position="1995"/>
        <end position="2004"/>
    </location>
</feature>
<accession>A0A4Z1SMZ8</accession>
<feature type="region of interest" description="Disordered" evidence="1">
    <location>
        <begin position="6693"/>
        <end position="6743"/>
    </location>
</feature>
<feature type="region of interest" description="Disordered" evidence="1">
    <location>
        <begin position="2241"/>
        <end position="2262"/>
    </location>
</feature>
<feature type="compositionally biased region" description="Basic and acidic residues" evidence="1">
    <location>
        <begin position="676"/>
        <end position="691"/>
    </location>
</feature>
<feature type="region of interest" description="Disordered" evidence="1">
    <location>
        <begin position="1687"/>
        <end position="1721"/>
    </location>
</feature>
<evidence type="ECO:0000313" key="3">
    <source>
        <dbReference type="Proteomes" id="UP000315496"/>
    </source>
</evidence>
<feature type="compositionally biased region" description="Basic and acidic residues" evidence="1">
    <location>
        <begin position="6198"/>
        <end position="6221"/>
    </location>
</feature>
<feature type="compositionally biased region" description="Acidic residues" evidence="1">
    <location>
        <begin position="5389"/>
        <end position="5401"/>
    </location>
</feature>
<comment type="caution">
    <text evidence="2">The sequence shown here is derived from an EMBL/GenBank/DDBJ whole genome shotgun (WGS) entry which is preliminary data.</text>
</comment>
<gene>
    <name evidence="2" type="ORF">GMRT_10088</name>
</gene>
<feature type="compositionally biased region" description="Acidic residues" evidence="1">
    <location>
        <begin position="1963"/>
        <end position="1975"/>
    </location>
</feature>
<feature type="region of interest" description="Disordered" evidence="1">
    <location>
        <begin position="672"/>
        <end position="692"/>
    </location>
</feature>
<feature type="compositionally biased region" description="Basic residues" evidence="1">
    <location>
        <begin position="2241"/>
        <end position="2253"/>
    </location>
</feature>
<feature type="region of interest" description="Disordered" evidence="1">
    <location>
        <begin position="4686"/>
        <end position="4714"/>
    </location>
</feature>
<feature type="compositionally biased region" description="Basic and acidic residues" evidence="1">
    <location>
        <begin position="6152"/>
        <end position="6170"/>
    </location>
</feature>
<feature type="compositionally biased region" description="Polar residues" evidence="1">
    <location>
        <begin position="2040"/>
        <end position="2057"/>
    </location>
</feature>
<name>A0A4Z1SMZ8_GIAMU</name>
<dbReference type="Proteomes" id="UP000315496">
    <property type="component" value="Chromosome 5"/>
</dbReference>
<feature type="region of interest" description="Disordered" evidence="1">
    <location>
        <begin position="1943"/>
        <end position="2061"/>
    </location>
</feature>
<feature type="region of interest" description="Disordered" evidence="1">
    <location>
        <begin position="5380"/>
        <end position="5406"/>
    </location>
</feature>
<feature type="compositionally biased region" description="Acidic residues" evidence="1">
    <location>
        <begin position="1435"/>
        <end position="1444"/>
    </location>
</feature>
<dbReference type="VEuPathDB" id="GiardiaDB:GMRT_10088"/>
<dbReference type="EMBL" id="VDLU01000005">
    <property type="protein sequence ID" value="TNJ26205.1"/>
    <property type="molecule type" value="Genomic_DNA"/>
</dbReference>
<feature type="region of interest" description="Disordered" evidence="1">
    <location>
        <begin position="1435"/>
        <end position="1454"/>
    </location>
</feature>